<dbReference type="SMART" id="SM00072">
    <property type="entry name" value="GuKc"/>
    <property type="match status" value="1"/>
</dbReference>
<dbReference type="STRING" id="747682.MALL_0814"/>
<dbReference type="Gene3D" id="3.40.50.300">
    <property type="entry name" value="P-loop containing nucleotide triphosphate hydrolases"/>
    <property type="match status" value="1"/>
</dbReference>
<comment type="subcellular location">
    <subcellularLocation>
        <location evidence="2">Cytoplasm</location>
    </subcellularLocation>
</comment>
<protein>
    <recommendedName>
        <fullName evidence="5">Guanylate kinase</fullName>
        <ecNumber evidence="4">2.7.4.8</ecNumber>
    </recommendedName>
    <alternativeName>
        <fullName evidence="10">GMP kinase</fullName>
    </alternativeName>
</protein>
<evidence type="ECO:0000256" key="8">
    <source>
        <dbReference type="ARBA" id="ARBA00022777"/>
    </source>
</evidence>
<organism evidence="13 14">
    <name type="scientific">Mycoplasmopsis alligatoris A21JP2</name>
    <dbReference type="NCBI Taxonomy" id="747682"/>
    <lineage>
        <taxon>Bacteria</taxon>
        <taxon>Bacillati</taxon>
        <taxon>Mycoplasmatota</taxon>
        <taxon>Mycoplasmoidales</taxon>
        <taxon>Metamycoplasmataceae</taxon>
        <taxon>Mycoplasmopsis</taxon>
    </lineage>
</organism>
<dbReference type="PANTHER" id="PTHR23117">
    <property type="entry name" value="GUANYLATE KINASE-RELATED"/>
    <property type="match status" value="1"/>
</dbReference>
<comment type="function">
    <text evidence="1">Essential for recycling GMP and indirectly, cGMP.</text>
</comment>
<dbReference type="SUPFAM" id="SSF52540">
    <property type="entry name" value="P-loop containing nucleoside triphosphate hydrolases"/>
    <property type="match status" value="1"/>
</dbReference>
<evidence type="ECO:0000256" key="4">
    <source>
        <dbReference type="ARBA" id="ARBA00012961"/>
    </source>
</evidence>
<evidence type="ECO:0000256" key="7">
    <source>
        <dbReference type="ARBA" id="ARBA00022741"/>
    </source>
</evidence>
<dbReference type="Gene3D" id="3.30.63.10">
    <property type="entry name" value="Guanylate Kinase phosphate binding domain"/>
    <property type="match status" value="1"/>
</dbReference>
<dbReference type="GO" id="GO:0004385">
    <property type="term" value="F:GMP kinase activity"/>
    <property type="evidence" value="ECO:0007669"/>
    <property type="project" value="UniProtKB-EC"/>
</dbReference>
<evidence type="ECO:0000256" key="11">
    <source>
        <dbReference type="ARBA" id="ARBA00048594"/>
    </source>
</evidence>
<dbReference type="InterPro" id="IPR027417">
    <property type="entry name" value="P-loop_NTPase"/>
</dbReference>
<evidence type="ECO:0000313" key="13">
    <source>
        <dbReference type="EMBL" id="EFF41093.1"/>
    </source>
</evidence>
<evidence type="ECO:0000256" key="1">
    <source>
        <dbReference type="ARBA" id="ARBA00003531"/>
    </source>
</evidence>
<dbReference type="NCBIfam" id="TIGR03263">
    <property type="entry name" value="guanyl_kin"/>
    <property type="match status" value="1"/>
</dbReference>
<evidence type="ECO:0000256" key="2">
    <source>
        <dbReference type="ARBA" id="ARBA00004496"/>
    </source>
</evidence>
<dbReference type="InterPro" id="IPR008144">
    <property type="entry name" value="Guanylate_kin-like_dom"/>
</dbReference>
<dbReference type="InterPro" id="IPR017665">
    <property type="entry name" value="Guanylate_kinase"/>
</dbReference>
<dbReference type="Proteomes" id="UP000004757">
    <property type="component" value="Unassembled WGS sequence"/>
</dbReference>
<gene>
    <name evidence="13" type="primary">gmk</name>
    <name evidence="13" type="ORF">MALL_0814</name>
</gene>
<sequence>MIIFSGPSGVGKGTIERLLFEFDELNLSLSCSVTTRKPRPGEINSIHYHFMDKSIVQQMIKGREFLEFSYHFGNYYGTLWSELEKINKKGKVPMLEIETRGANQVIKELSKKADEYNIISIFVLPPSMEDLKARIIKRGSENDDTLRSRLEKAQEEINESNIFKYRVINHTPEQAANEIREIILKEIN</sequence>
<dbReference type="FunFam" id="3.30.63.10:FF:000002">
    <property type="entry name" value="Guanylate kinase 1"/>
    <property type="match status" value="1"/>
</dbReference>
<keyword evidence="7" id="KW-0547">Nucleotide-binding</keyword>
<evidence type="ECO:0000313" key="14">
    <source>
        <dbReference type="Proteomes" id="UP000004757"/>
    </source>
</evidence>
<dbReference type="EMBL" id="ADNC01000029">
    <property type="protein sequence ID" value="EFF41093.1"/>
    <property type="molecule type" value="Genomic_DNA"/>
</dbReference>
<dbReference type="GO" id="GO:0005524">
    <property type="term" value="F:ATP binding"/>
    <property type="evidence" value="ECO:0007669"/>
    <property type="project" value="UniProtKB-KW"/>
</dbReference>
<dbReference type="AlphaFoldDB" id="D4XX32"/>
<evidence type="ECO:0000256" key="10">
    <source>
        <dbReference type="ARBA" id="ARBA00030128"/>
    </source>
</evidence>
<evidence type="ECO:0000259" key="12">
    <source>
        <dbReference type="PROSITE" id="PS50052"/>
    </source>
</evidence>
<comment type="similarity">
    <text evidence="3">Belongs to the guanylate kinase family.</text>
</comment>
<keyword evidence="9" id="KW-0067">ATP-binding</keyword>
<proteinExistence type="inferred from homology"/>
<evidence type="ECO:0000256" key="3">
    <source>
        <dbReference type="ARBA" id="ARBA00005790"/>
    </source>
</evidence>
<keyword evidence="14" id="KW-1185">Reference proteome</keyword>
<dbReference type="GO" id="GO:0005829">
    <property type="term" value="C:cytosol"/>
    <property type="evidence" value="ECO:0007669"/>
    <property type="project" value="TreeGrafter"/>
</dbReference>
<name>D4XX32_9BACT</name>
<feature type="domain" description="Guanylate kinase-like" evidence="12">
    <location>
        <begin position="1"/>
        <end position="184"/>
    </location>
</feature>
<evidence type="ECO:0000256" key="5">
    <source>
        <dbReference type="ARBA" id="ARBA00016296"/>
    </source>
</evidence>
<dbReference type="PROSITE" id="PS50052">
    <property type="entry name" value="GUANYLATE_KINASE_2"/>
    <property type="match status" value="1"/>
</dbReference>
<dbReference type="CDD" id="cd00071">
    <property type="entry name" value="GMPK"/>
    <property type="match status" value="1"/>
</dbReference>
<evidence type="ECO:0000256" key="6">
    <source>
        <dbReference type="ARBA" id="ARBA00022679"/>
    </source>
</evidence>
<keyword evidence="8 13" id="KW-0418">Kinase</keyword>
<evidence type="ECO:0000256" key="9">
    <source>
        <dbReference type="ARBA" id="ARBA00022840"/>
    </source>
</evidence>
<keyword evidence="6 13" id="KW-0808">Transferase</keyword>
<dbReference type="PANTHER" id="PTHR23117:SF13">
    <property type="entry name" value="GUANYLATE KINASE"/>
    <property type="match status" value="1"/>
</dbReference>
<comment type="caution">
    <text evidence="13">The sequence shown here is derived from an EMBL/GenBank/DDBJ whole genome shotgun (WGS) entry which is preliminary data.</text>
</comment>
<dbReference type="InterPro" id="IPR008145">
    <property type="entry name" value="GK/Ca_channel_bsu"/>
</dbReference>
<dbReference type="EC" id="2.7.4.8" evidence="4"/>
<dbReference type="eggNOG" id="COG0194">
    <property type="taxonomic scope" value="Bacteria"/>
</dbReference>
<reference evidence="13 14" key="1">
    <citation type="submission" date="2010-03" db="EMBL/GenBank/DDBJ databases">
        <authorList>
            <person name="Glass J.I."/>
            <person name="Benders G.A."/>
            <person name="Durkin A.S."/>
            <person name="Farmerie W.G."/>
            <person name="Hlavinka K."/>
            <person name="Hostetler J."/>
            <person name="Jackson J."/>
            <person name="May M.A."/>
            <person name="Miller R.H."/>
            <person name="Paralanov V."/>
            <person name="Radune D."/>
            <person name="Szczypinski B."/>
            <person name="Brown D.R."/>
        </authorList>
    </citation>
    <scope>NUCLEOTIDE SEQUENCE [LARGE SCALE GENOMIC DNA]</scope>
    <source>
        <strain evidence="13 14">A21JP2</strain>
    </source>
</reference>
<comment type="catalytic activity">
    <reaction evidence="11">
        <text>GMP + ATP = GDP + ADP</text>
        <dbReference type="Rhea" id="RHEA:20780"/>
        <dbReference type="ChEBI" id="CHEBI:30616"/>
        <dbReference type="ChEBI" id="CHEBI:58115"/>
        <dbReference type="ChEBI" id="CHEBI:58189"/>
        <dbReference type="ChEBI" id="CHEBI:456216"/>
        <dbReference type="EC" id="2.7.4.8"/>
    </reaction>
</comment>
<accession>D4XX32</accession>
<dbReference type="Pfam" id="PF00625">
    <property type="entry name" value="Guanylate_kin"/>
    <property type="match status" value="1"/>
</dbReference>